<dbReference type="PANTHER" id="PTHR12482:SF3">
    <property type="entry name" value="PROTEIN FAM135B"/>
    <property type="match status" value="1"/>
</dbReference>
<evidence type="ECO:0000313" key="1">
    <source>
        <dbReference type="Ensembl" id="ENSPMEP00000011170.1"/>
    </source>
</evidence>
<dbReference type="Proteomes" id="UP000261480">
    <property type="component" value="Unplaced"/>
</dbReference>
<accession>A0A3B3X863</accession>
<reference evidence="1" key="1">
    <citation type="submission" date="2025-08" db="UniProtKB">
        <authorList>
            <consortium name="Ensembl"/>
        </authorList>
    </citation>
    <scope>IDENTIFICATION</scope>
</reference>
<dbReference type="Ensembl" id="ENSPMET00000018220.1">
    <property type="protein sequence ID" value="ENSPMEP00000011170.1"/>
    <property type="gene ID" value="ENSPMEG00000013238.1"/>
</dbReference>
<evidence type="ECO:0008006" key="3">
    <source>
        <dbReference type="Google" id="ProtNLM"/>
    </source>
</evidence>
<protein>
    <recommendedName>
        <fullName evidence="3">Family with sequence similarity 135 member B</fullName>
    </recommendedName>
</protein>
<proteinExistence type="predicted"/>
<dbReference type="InterPro" id="IPR022122">
    <property type="entry name" value="DUF3657"/>
</dbReference>
<dbReference type="AlphaFoldDB" id="A0A3B3X863"/>
<reference evidence="1" key="2">
    <citation type="submission" date="2025-09" db="UniProtKB">
        <authorList>
            <consortium name="Ensembl"/>
        </authorList>
    </citation>
    <scope>IDENTIFICATION</scope>
</reference>
<evidence type="ECO:0000313" key="2">
    <source>
        <dbReference type="Proteomes" id="UP000261480"/>
    </source>
</evidence>
<keyword evidence="2" id="KW-1185">Reference proteome</keyword>
<name>A0A3B3X863_9TELE</name>
<dbReference type="Pfam" id="PF12394">
    <property type="entry name" value="DUF3657"/>
    <property type="match status" value="1"/>
</dbReference>
<dbReference type="InterPro" id="IPR044294">
    <property type="entry name" value="Lipase-like"/>
</dbReference>
<sequence>MSEVQGTLEFSVELHKFHNVDLFQRGFYQIRAALKVSPRVPHRLNVTTNDNCSFNSAGVYEGSVFSRIFQILYRNEEIAVNDCMIFKVHLLLDGERLEEALSEVDFQLKLDLHFTDNEQQLAEIVTVPLISSRTLRLHFHPRRGLHHHVPVMFDYFHLSVISVSVHASLVALHQPLISFARTGKGSWLGKGSPESVSDPSAVSVENLVFGAGYCKPVISEGSFYVPSENCLQRAHTWHRRLCRLLLAAHRGLHAYCISLRQEIPQLQLVPLESELLPVEEILNQLSIELQVSLWRKKTFTF</sequence>
<organism evidence="1 2">
    <name type="scientific">Poecilia mexicana</name>
    <dbReference type="NCBI Taxonomy" id="48701"/>
    <lineage>
        <taxon>Eukaryota</taxon>
        <taxon>Metazoa</taxon>
        <taxon>Chordata</taxon>
        <taxon>Craniata</taxon>
        <taxon>Vertebrata</taxon>
        <taxon>Euteleostomi</taxon>
        <taxon>Actinopterygii</taxon>
        <taxon>Neopterygii</taxon>
        <taxon>Teleostei</taxon>
        <taxon>Neoteleostei</taxon>
        <taxon>Acanthomorphata</taxon>
        <taxon>Ovalentaria</taxon>
        <taxon>Atherinomorphae</taxon>
        <taxon>Cyprinodontiformes</taxon>
        <taxon>Poeciliidae</taxon>
        <taxon>Poeciliinae</taxon>
        <taxon>Poecilia</taxon>
    </lineage>
</organism>
<dbReference type="PANTHER" id="PTHR12482">
    <property type="entry name" value="LIPASE ROG1-RELATED-RELATED"/>
    <property type="match status" value="1"/>
</dbReference>